<dbReference type="GO" id="GO:0051231">
    <property type="term" value="P:spindle elongation"/>
    <property type="evidence" value="ECO:0007669"/>
    <property type="project" value="TreeGrafter"/>
</dbReference>
<feature type="compositionally biased region" description="Polar residues" evidence="8">
    <location>
        <begin position="271"/>
        <end position="285"/>
    </location>
</feature>
<keyword evidence="11" id="KW-1185">Reference proteome</keyword>
<dbReference type="AlphaFoldDB" id="A0A0B7NMB3"/>
<evidence type="ECO:0000256" key="5">
    <source>
        <dbReference type="ARBA" id="ARBA00023054"/>
    </source>
</evidence>
<feature type="domain" description="Kinesin motor" evidence="9">
    <location>
        <begin position="1"/>
        <end position="254"/>
    </location>
</feature>
<comment type="caution">
    <text evidence="6">Lacks conserved residue(s) required for the propagation of feature annotation.</text>
</comment>
<dbReference type="SUPFAM" id="SSF52540">
    <property type="entry name" value="P-loop containing nucleoside triphosphate hydrolases"/>
    <property type="match status" value="1"/>
</dbReference>
<comment type="similarity">
    <text evidence="6">Belongs to the TRAFAC class myosin-kinesin ATPase superfamily. Kinesin family.</text>
</comment>
<dbReference type="OrthoDB" id="3176171at2759"/>
<evidence type="ECO:0000256" key="3">
    <source>
        <dbReference type="ARBA" id="ARBA00022741"/>
    </source>
</evidence>
<evidence type="ECO:0000313" key="11">
    <source>
        <dbReference type="Proteomes" id="UP000054107"/>
    </source>
</evidence>
<dbReference type="GO" id="GO:0005875">
    <property type="term" value="C:microtubule associated complex"/>
    <property type="evidence" value="ECO:0007669"/>
    <property type="project" value="TreeGrafter"/>
</dbReference>
<dbReference type="PRINTS" id="PR00380">
    <property type="entry name" value="KINESINHEAVY"/>
</dbReference>
<organism evidence="10 11">
    <name type="scientific">Parasitella parasitica</name>
    <dbReference type="NCBI Taxonomy" id="35722"/>
    <lineage>
        <taxon>Eukaryota</taxon>
        <taxon>Fungi</taxon>
        <taxon>Fungi incertae sedis</taxon>
        <taxon>Mucoromycota</taxon>
        <taxon>Mucoromycotina</taxon>
        <taxon>Mucoromycetes</taxon>
        <taxon>Mucorales</taxon>
        <taxon>Mucorineae</taxon>
        <taxon>Mucoraceae</taxon>
        <taxon>Parasitella</taxon>
    </lineage>
</organism>
<evidence type="ECO:0000256" key="1">
    <source>
        <dbReference type="ARBA" id="ARBA00004496"/>
    </source>
</evidence>
<dbReference type="EMBL" id="LN732835">
    <property type="protein sequence ID" value="CEP16073.1"/>
    <property type="molecule type" value="Genomic_DNA"/>
</dbReference>
<dbReference type="Proteomes" id="UP000054107">
    <property type="component" value="Unassembled WGS sequence"/>
</dbReference>
<dbReference type="PROSITE" id="PS50067">
    <property type="entry name" value="KINESIN_MOTOR_2"/>
    <property type="match status" value="1"/>
</dbReference>
<evidence type="ECO:0000256" key="2">
    <source>
        <dbReference type="ARBA" id="ARBA00022490"/>
    </source>
</evidence>
<dbReference type="GO" id="GO:0005524">
    <property type="term" value="F:ATP binding"/>
    <property type="evidence" value="ECO:0007669"/>
    <property type="project" value="UniProtKB-KW"/>
</dbReference>
<sequence>MGTGIDQTKQVGKYRIGGNKKSRSTFINKIGIIPRFAHSLFEHIIEHQNKTFEIYASYLELYNEAINDLLISTEMIHQQQDHPTVSKDVDGKIHWTGMKEQRIYTADDLMRCLKHGSQRRTAGSSSHAIFSITLTQQTAEDTSMFVEDKDAVPQRVVSKLYFVDRAGSEERQTDRQKEEIIGNGGLSALDSFVSALGGERHVPPLHKESKLTSLLQDSLGGNSHTLLLACVNAASADYTETLNTLECANRVCNIPNKQANELQTLRDETSPQDSQWSREPSQTTASGREALLLGRDAHYAQNWRPLSAETRNSSAGRDFSSRLQSPPKVSSSMGFLDKKKLFVDSSNITKKCQGSVSSSRRLTSKKKPVIQRMRTQSSPALKRRQTHETMDELLTLLRAECYGSDSGFHKVKMLATIQSHMQTCLSWSQQSTDETVLHDASHAGKDTAATSLLVSKENNLLPSSEAETNNRVFPAHHTQKHSMPADSTIICPPSNTLDDDELEALAVPCWSDVPKLPSINGSIKRKSISLDSMWDDTDSSITTSRVEPTATPRPSQHYHQQQQKDTRRSSRSLLKMLHQIQADLLVKRELVGQLERSEDQYTQMRLNYESRLNELKDHLLEIQNQRDAALRQSGATIVSQLPKRPQTVLQLRENRQAQEVRAQYEQKIKRLISENADLRKKTTQSTQSVHAAQAKAEGTIGRLRADIEALKLDKKQLHKSLKLEADKAREAAAAFEKETAQLKRKVLSALDAKKKVEETNNAQSQLLAKRNQETLAANTQLRHLTTALRRAASEGTFLNEVALEKIFADAASLKSASSANNHKPVAASRTHSPANL</sequence>
<dbReference type="InterPro" id="IPR027417">
    <property type="entry name" value="P-loop_NTPase"/>
</dbReference>
<feature type="region of interest" description="Disordered" evidence="8">
    <location>
        <begin position="262"/>
        <end position="285"/>
    </location>
</feature>
<dbReference type="PANTHER" id="PTHR47969:SF15">
    <property type="entry name" value="CHROMOSOME-ASSOCIATED KINESIN KIF4A-RELATED"/>
    <property type="match status" value="1"/>
</dbReference>
<reference evidence="10 11" key="1">
    <citation type="submission" date="2014-09" db="EMBL/GenBank/DDBJ databases">
        <authorList>
            <person name="Ellenberger Sabrina"/>
        </authorList>
    </citation>
    <scope>NUCLEOTIDE SEQUENCE [LARGE SCALE GENOMIC DNA]</scope>
    <source>
        <strain evidence="10 11">CBS 412.66</strain>
    </source>
</reference>
<accession>A0A0B7NMB3</accession>
<comment type="subcellular location">
    <subcellularLocation>
        <location evidence="1">Cytoplasm</location>
    </subcellularLocation>
</comment>
<dbReference type="Pfam" id="PF00225">
    <property type="entry name" value="Kinesin"/>
    <property type="match status" value="1"/>
</dbReference>
<evidence type="ECO:0000256" key="7">
    <source>
        <dbReference type="SAM" id="Coils"/>
    </source>
</evidence>
<dbReference type="GO" id="GO:0007052">
    <property type="term" value="P:mitotic spindle organization"/>
    <property type="evidence" value="ECO:0007669"/>
    <property type="project" value="TreeGrafter"/>
</dbReference>
<feature type="region of interest" description="Disordered" evidence="8">
    <location>
        <begin position="814"/>
        <end position="836"/>
    </location>
</feature>
<feature type="region of interest" description="Disordered" evidence="8">
    <location>
        <begin position="537"/>
        <end position="570"/>
    </location>
</feature>
<protein>
    <recommendedName>
        <fullName evidence="9">Kinesin motor domain-containing protein</fullName>
    </recommendedName>
</protein>
<dbReference type="InterPro" id="IPR036961">
    <property type="entry name" value="Kinesin_motor_dom_sf"/>
</dbReference>
<evidence type="ECO:0000256" key="6">
    <source>
        <dbReference type="PROSITE-ProRule" id="PRU00283"/>
    </source>
</evidence>
<gene>
    <name evidence="10" type="primary">PARPA_10328.1 scaffold 40090</name>
</gene>
<evidence type="ECO:0000313" key="10">
    <source>
        <dbReference type="EMBL" id="CEP16073.1"/>
    </source>
</evidence>
<keyword evidence="3" id="KW-0547">Nucleotide-binding</keyword>
<keyword evidence="2" id="KW-0963">Cytoplasm</keyword>
<feature type="region of interest" description="Disordered" evidence="8">
    <location>
        <begin position="308"/>
        <end position="332"/>
    </location>
</feature>
<dbReference type="PANTHER" id="PTHR47969">
    <property type="entry name" value="CHROMOSOME-ASSOCIATED KINESIN KIF4A-RELATED"/>
    <property type="match status" value="1"/>
</dbReference>
<feature type="compositionally biased region" description="Polar residues" evidence="8">
    <location>
        <begin position="309"/>
        <end position="332"/>
    </location>
</feature>
<dbReference type="Gene3D" id="3.40.850.10">
    <property type="entry name" value="Kinesin motor domain"/>
    <property type="match status" value="1"/>
</dbReference>
<feature type="coiled-coil region" evidence="7">
    <location>
        <begin position="587"/>
        <end position="745"/>
    </location>
</feature>
<dbReference type="SMART" id="SM00129">
    <property type="entry name" value="KISc"/>
    <property type="match status" value="1"/>
</dbReference>
<dbReference type="GO" id="GO:0005737">
    <property type="term" value="C:cytoplasm"/>
    <property type="evidence" value="ECO:0007669"/>
    <property type="project" value="UniProtKB-SubCell"/>
</dbReference>
<dbReference type="InterPro" id="IPR027640">
    <property type="entry name" value="Kinesin-like_fam"/>
</dbReference>
<keyword evidence="5 7" id="KW-0175">Coiled coil</keyword>
<dbReference type="GO" id="GO:0007018">
    <property type="term" value="P:microtubule-based movement"/>
    <property type="evidence" value="ECO:0007669"/>
    <property type="project" value="InterPro"/>
</dbReference>
<feature type="compositionally biased region" description="Polar residues" evidence="8">
    <location>
        <begin position="539"/>
        <end position="561"/>
    </location>
</feature>
<evidence type="ECO:0000259" key="9">
    <source>
        <dbReference type="PROSITE" id="PS50067"/>
    </source>
</evidence>
<dbReference type="InterPro" id="IPR001752">
    <property type="entry name" value="Kinesin_motor_dom"/>
</dbReference>
<evidence type="ECO:0000256" key="8">
    <source>
        <dbReference type="SAM" id="MobiDB-lite"/>
    </source>
</evidence>
<dbReference type="GO" id="GO:0008017">
    <property type="term" value="F:microtubule binding"/>
    <property type="evidence" value="ECO:0007669"/>
    <property type="project" value="InterPro"/>
</dbReference>
<keyword evidence="4" id="KW-0067">ATP-binding</keyword>
<dbReference type="Pfam" id="PF25764">
    <property type="entry name" value="KIF21A_4th"/>
    <property type="match status" value="1"/>
</dbReference>
<dbReference type="STRING" id="35722.A0A0B7NMB3"/>
<name>A0A0B7NMB3_9FUNG</name>
<dbReference type="GO" id="GO:0003777">
    <property type="term" value="F:microtubule motor activity"/>
    <property type="evidence" value="ECO:0007669"/>
    <property type="project" value="InterPro"/>
</dbReference>
<feature type="region of interest" description="Disordered" evidence="8">
    <location>
        <begin position="353"/>
        <end position="386"/>
    </location>
</feature>
<proteinExistence type="inferred from homology"/>
<evidence type="ECO:0000256" key="4">
    <source>
        <dbReference type="ARBA" id="ARBA00022840"/>
    </source>
</evidence>